<dbReference type="EMBL" id="BAABCM010000007">
    <property type="protein sequence ID" value="GAA3827180.1"/>
    <property type="molecule type" value="Genomic_DNA"/>
</dbReference>
<accession>A0ABP7IUX3</accession>
<proteinExistence type="predicted"/>
<keyword evidence="2" id="KW-1185">Reference proteome</keyword>
<name>A0ABP7IUX3_9PSEU</name>
<dbReference type="Proteomes" id="UP001501624">
    <property type="component" value="Unassembled WGS sequence"/>
</dbReference>
<organism evidence="1 2">
    <name type="scientific">Amycolatopsis tucumanensis</name>
    <dbReference type="NCBI Taxonomy" id="401106"/>
    <lineage>
        <taxon>Bacteria</taxon>
        <taxon>Bacillati</taxon>
        <taxon>Actinomycetota</taxon>
        <taxon>Actinomycetes</taxon>
        <taxon>Pseudonocardiales</taxon>
        <taxon>Pseudonocardiaceae</taxon>
        <taxon>Amycolatopsis</taxon>
    </lineage>
</organism>
<gene>
    <name evidence="1" type="ORF">GCM10022380_52250</name>
</gene>
<evidence type="ECO:0000313" key="1">
    <source>
        <dbReference type="EMBL" id="GAA3827180.1"/>
    </source>
</evidence>
<protein>
    <submittedName>
        <fullName evidence="1">Uncharacterized protein</fullName>
    </submittedName>
</protein>
<reference evidence="2" key="1">
    <citation type="journal article" date="2019" name="Int. J. Syst. Evol. Microbiol.">
        <title>The Global Catalogue of Microorganisms (GCM) 10K type strain sequencing project: providing services to taxonomists for standard genome sequencing and annotation.</title>
        <authorList>
            <consortium name="The Broad Institute Genomics Platform"/>
            <consortium name="The Broad Institute Genome Sequencing Center for Infectious Disease"/>
            <person name="Wu L."/>
            <person name="Ma J."/>
        </authorList>
    </citation>
    <scope>NUCLEOTIDE SEQUENCE [LARGE SCALE GENOMIC DNA]</scope>
    <source>
        <strain evidence="2">JCM 17017</strain>
    </source>
</reference>
<comment type="caution">
    <text evidence="1">The sequence shown here is derived from an EMBL/GenBank/DDBJ whole genome shotgun (WGS) entry which is preliminary data.</text>
</comment>
<sequence length="68" mass="7580">MTLRRRAAPRTTRATSEVRLWAGELETVHERLVHRFRAAKDTLASDYVDSSRLAGLAGVPEDVTARST</sequence>
<evidence type="ECO:0000313" key="2">
    <source>
        <dbReference type="Proteomes" id="UP001501624"/>
    </source>
</evidence>